<sequence>MSEALSPIESAPSARPPAVPHSLAEDIYGIVTGCILLALGIALLHAARLTTGGVAGIALMLSYFLPVAPGPLFTAINLPIFLAFWRMLGTPYTVRTTIATLLVMGLVGVVEQGLVVAAINRPLAAIVGGTVVGMGILAVTRHATGVGGLAVVARWLSRRTGWHFGAISMGCDAVIVGIGFLALGLERGFWSFVAAFATNAIVLVWHRPDRYLADA</sequence>
<feature type="transmembrane region" description="Helical" evidence="6">
    <location>
        <begin position="164"/>
        <end position="183"/>
    </location>
</feature>
<evidence type="ECO:0000256" key="3">
    <source>
        <dbReference type="ARBA" id="ARBA00022692"/>
    </source>
</evidence>
<gene>
    <name evidence="7" type="ORF">Y88_3679</name>
</gene>
<evidence type="ECO:0008006" key="9">
    <source>
        <dbReference type="Google" id="ProtNLM"/>
    </source>
</evidence>
<feature type="transmembrane region" description="Helical" evidence="6">
    <location>
        <begin position="189"/>
        <end position="206"/>
    </location>
</feature>
<evidence type="ECO:0000256" key="1">
    <source>
        <dbReference type="ARBA" id="ARBA00004651"/>
    </source>
</evidence>
<feature type="transmembrane region" description="Helical" evidence="6">
    <location>
        <begin position="100"/>
        <end position="119"/>
    </location>
</feature>
<keyword evidence="4 6" id="KW-1133">Transmembrane helix</keyword>
<dbReference type="InParanoid" id="F1ZDP6"/>
<keyword evidence="3 6" id="KW-0812">Transmembrane</keyword>
<comment type="caution">
    <text evidence="7">The sequence shown here is derived from an EMBL/GenBank/DDBJ whole genome shotgun (WGS) entry which is preliminary data.</text>
</comment>
<keyword evidence="8" id="KW-1185">Reference proteome</keyword>
<evidence type="ECO:0000313" key="7">
    <source>
        <dbReference type="EMBL" id="EGD57370.1"/>
    </source>
</evidence>
<keyword evidence="2" id="KW-1003">Cell membrane</keyword>
<dbReference type="eggNOG" id="COG1284">
    <property type="taxonomic scope" value="Bacteria"/>
</dbReference>
<reference evidence="7 8" key="1">
    <citation type="journal article" date="2012" name="J. Bacteriol.">
        <title>Draft Genome Sequence of Novosphingobium nitrogenifigens Y88T.</title>
        <authorList>
            <person name="Strabala T.J."/>
            <person name="Macdonald L."/>
            <person name="Liu V."/>
            <person name="Smit A.M."/>
        </authorList>
    </citation>
    <scope>NUCLEOTIDE SEQUENCE [LARGE SCALE GENOMIC DNA]</scope>
    <source>
        <strain evidence="7 8">DSM 19370</strain>
    </source>
</reference>
<dbReference type="STRING" id="983920.Y88_3679"/>
<name>F1ZDP6_9SPHN</name>
<dbReference type="Proteomes" id="UP000004728">
    <property type="component" value="Unassembled WGS sequence"/>
</dbReference>
<evidence type="ECO:0000256" key="5">
    <source>
        <dbReference type="ARBA" id="ARBA00023136"/>
    </source>
</evidence>
<evidence type="ECO:0000256" key="2">
    <source>
        <dbReference type="ARBA" id="ARBA00022475"/>
    </source>
</evidence>
<proteinExistence type="predicted"/>
<dbReference type="InterPro" id="IPR003740">
    <property type="entry name" value="YitT"/>
</dbReference>
<dbReference type="PANTHER" id="PTHR33545">
    <property type="entry name" value="UPF0750 MEMBRANE PROTEIN YITT-RELATED"/>
    <property type="match status" value="1"/>
</dbReference>
<dbReference type="GO" id="GO:0005886">
    <property type="term" value="C:plasma membrane"/>
    <property type="evidence" value="ECO:0007669"/>
    <property type="project" value="UniProtKB-SubCell"/>
</dbReference>
<organism evidence="7 8">
    <name type="scientific">Novosphingobium nitrogenifigens DSM 19370</name>
    <dbReference type="NCBI Taxonomy" id="983920"/>
    <lineage>
        <taxon>Bacteria</taxon>
        <taxon>Pseudomonadati</taxon>
        <taxon>Pseudomonadota</taxon>
        <taxon>Alphaproteobacteria</taxon>
        <taxon>Sphingomonadales</taxon>
        <taxon>Sphingomonadaceae</taxon>
        <taxon>Novosphingobium</taxon>
    </lineage>
</organism>
<dbReference type="PANTHER" id="PTHR33545:SF5">
    <property type="entry name" value="UPF0750 MEMBRANE PROTEIN YITT"/>
    <property type="match status" value="1"/>
</dbReference>
<dbReference type="OrthoDB" id="3296441at2"/>
<keyword evidence="5 6" id="KW-0472">Membrane</keyword>
<dbReference type="AlphaFoldDB" id="F1ZDP6"/>
<dbReference type="Pfam" id="PF02588">
    <property type="entry name" value="YitT_membrane"/>
    <property type="match status" value="1"/>
</dbReference>
<protein>
    <recommendedName>
        <fullName evidence="9">YitT family protein</fullName>
    </recommendedName>
</protein>
<evidence type="ECO:0000313" key="8">
    <source>
        <dbReference type="Proteomes" id="UP000004728"/>
    </source>
</evidence>
<dbReference type="RefSeq" id="WP_008071544.1">
    <property type="nucleotide sequence ID" value="NZ_AQWK01000004.1"/>
</dbReference>
<dbReference type="HOGENOM" id="CLU_063199_3_0_5"/>
<evidence type="ECO:0000256" key="6">
    <source>
        <dbReference type="SAM" id="Phobius"/>
    </source>
</evidence>
<evidence type="ECO:0000256" key="4">
    <source>
        <dbReference type="ARBA" id="ARBA00022989"/>
    </source>
</evidence>
<feature type="transmembrane region" description="Helical" evidence="6">
    <location>
        <begin position="71"/>
        <end position="88"/>
    </location>
</feature>
<comment type="subcellular location">
    <subcellularLocation>
        <location evidence="1">Cell membrane</location>
        <topology evidence="1">Multi-pass membrane protein</topology>
    </subcellularLocation>
</comment>
<accession>F1ZDP6</accession>
<feature type="transmembrane region" description="Helical" evidence="6">
    <location>
        <begin position="27"/>
        <end position="44"/>
    </location>
</feature>
<dbReference type="InterPro" id="IPR051461">
    <property type="entry name" value="UPF0750_membrane"/>
</dbReference>
<dbReference type="EMBL" id="AEWJ01000065">
    <property type="protein sequence ID" value="EGD57370.1"/>
    <property type="molecule type" value="Genomic_DNA"/>
</dbReference>
<feature type="transmembrane region" description="Helical" evidence="6">
    <location>
        <begin position="125"/>
        <end position="152"/>
    </location>
</feature>